<dbReference type="OrthoDB" id="425681at2759"/>
<sequence>MVDSPPRSDTCAPYSPDVVAMIDALTDMGLQDAFRILWPHERRVTWVGPALKKRNRIDMAWLSQAATQCLLDFNIVPVARSDHKMIPIILAIPTKLHTRPPPSTVPGWIFSEERYCNMANQHWLYWTQLWHQDQSALQWLTDGTAALDRLLKQAVLASKRAQRLTAEAFIKRAMELGDGPLTEEGEEEWWMQWAALQAEWEEWQIKDAESWGLRNKAQWKVAVGHMTKTFFRRLHFKRPASMMVTLQAPFQQEGPLADNTQDILQFSDEFYSYLLTEEQSWPSEEMATAPAKDIWQKMATRLSDSAQRDLDEPINEQEICEALAEMPSGKAPGPDGMPVEHLKACVDTLLPHLLEGFNDVRTPPQGFWPCYYHSGA</sequence>
<dbReference type="Proteomes" id="UP000265515">
    <property type="component" value="Unassembled WGS sequence"/>
</dbReference>
<keyword evidence="2" id="KW-1185">Reference proteome</keyword>
<proteinExistence type="predicted"/>
<name>A0A388JYV7_CHABU</name>
<dbReference type="PANTHER" id="PTHR19446">
    <property type="entry name" value="REVERSE TRANSCRIPTASES"/>
    <property type="match status" value="1"/>
</dbReference>
<dbReference type="STRING" id="69332.A0A388JYV7"/>
<accession>A0A388JYV7</accession>
<dbReference type="Gene3D" id="3.60.10.10">
    <property type="entry name" value="Endonuclease/exonuclease/phosphatase"/>
    <property type="match status" value="1"/>
</dbReference>
<evidence type="ECO:0008006" key="3">
    <source>
        <dbReference type="Google" id="ProtNLM"/>
    </source>
</evidence>
<dbReference type="SUPFAM" id="SSF56219">
    <property type="entry name" value="DNase I-like"/>
    <property type="match status" value="1"/>
</dbReference>
<evidence type="ECO:0000313" key="1">
    <source>
        <dbReference type="EMBL" id="GBG62990.1"/>
    </source>
</evidence>
<dbReference type="Gramene" id="GBG62990">
    <property type="protein sequence ID" value="GBG62990"/>
    <property type="gene ID" value="CBR_g34690"/>
</dbReference>
<dbReference type="InterPro" id="IPR036691">
    <property type="entry name" value="Endo/exonu/phosph_ase_sf"/>
</dbReference>
<reference evidence="1 2" key="1">
    <citation type="journal article" date="2018" name="Cell">
        <title>The Chara Genome: Secondary Complexity and Implications for Plant Terrestrialization.</title>
        <authorList>
            <person name="Nishiyama T."/>
            <person name="Sakayama H."/>
            <person name="Vries J.D."/>
            <person name="Buschmann H."/>
            <person name="Saint-Marcoux D."/>
            <person name="Ullrich K.K."/>
            <person name="Haas F.B."/>
            <person name="Vanderstraeten L."/>
            <person name="Becker D."/>
            <person name="Lang D."/>
            <person name="Vosolsobe S."/>
            <person name="Rombauts S."/>
            <person name="Wilhelmsson P.K.I."/>
            <person name="Janitza P."/>
            <person name="Kern R."/>
            <person name="Heyl A."/>
            <person name="Rumpler F."/>
            <person name="Villalobos L.I.A.C."/>
            <person name="Clay J.M."/>
            <person name="Skokan R."/>
            <person name="Toyoda A."/>
            <person name="Suzuki Y."/>
            <person name="Kagoshima H."/>
            <person name="Schijlen E."/>
            <person name="Tajeshwar N."/>
            <person name="Catarino B."/>
            <person name="Hetherington A.J."/>
            <person name="Saltykova A."/>
            <person name="Bonnot C."/>
            <person name="Breuninger H."/>
            <person name="Symeonidi A."/>
            <person name="Radhakrishnan G.V."/>
            <person name="Van Nieuwerburgh F."/>
            <person name="Deforce D."/>
            <person name="Chang C."/>
            <person name="Karol K.G."/>
            <person name="Hedrich R."/>
            <person name="Ulvskov P."/>
            <person name="Glockner G."/>
            <person name="Delwiche C.F."/>
            <person name="Petrasek J."/>
            <person name="Van de Peer Y."/>
            <person name="Friml J."/>
            <person name="Beilby M."/>
            <person name="Dolan L."/>
            <person name="Kohara Y."/>
            <person name="Sugano S."/>
            <person name="Fujiyama A."/>
            <person name="Delaux P.-M."/>
            <person name="Quint M."/>
            <person name="TheiBen G."/>
            <person name="Hagemann M."/>
            <person name="Harholt J."/>
            <person name="Dunand C."/>
            <person name="Zachgo S."/>
            <person name="Langdale J."/>
            <person name="Maumus F."/>
            <person name="Straeten D.V.D."/>
            <person name="Gould S.B."/>
            <person name="Rensing S.A."/>
        </authorList>
    </citation>
    <scope>NUCLEOTIDE SEQUENCE [LARGE SCALE GENOMIC DNA]</scope>
    <source>
        <strain evidence="1 2">S276</strain>
    </source>
</reference>
<gene>
    <name evidence="1" type="ORF">CBR_g34690</name>
</gene>
<dbReference type="EMBL" id="BFEA01000034">
    <property type="protein sequence ID" value="GBG62990.1"/>
    <property type="molecule type" value="Genomic_DNA"/>
</dbReference>
<comment type="caution">
    <text evidence="1">The sequence shown here is derived from an EMBL/GenBank/DDBJ whole genome shotgun (WGS) entry which is preliminary data.</text>
</comment>
<dbReference type="AlphaFoldDB" id="A0A388JYV7"/>
<protein>
    <recommendedName>
        <fullName evidence="3">Reverse transcriptase domain-containing protein</fullName>
    </recommendedName>
</protein>
<evidence type="ECO:0000313" key="2">
    <source>
        <dbReference type="Proteomes" id="UP000265515"/>
    </source>
</evidence>
<organism evidence="1 2">
    <name type="scientific">Chara braunii</name>
    <name type="common">Braun's stonewort</name>
    <dbReference type="NCBI Taxonomy" id="69332"/>
    <lineage>
        <taxon>Eukaryota</taxon>
        <taxon>Viridiplantae</taxon>
        <taxon>Streptophyta</taxon>
        <taxon>Charophyceae</taxon>
        <taxon>Charales</taxon>
        <taxon>Characeae</taxon>
        <taxon>Chara</taxon>
    </lineage>
</organism>